<reference evidence="1 3" key="2">
    <citation type="submission" date="2018-11" db="EMBL/GenBank/DDBJ databases">
        <authorList>
            <consortium name="Pathogen Informatics"/>
        </authorList>
    </citation>
    <scope>NUCLEOTIDE SEQUENCE [LARGE SCALE GENOMIC DNA]</scope>
</reference>
<dbReference type="Proteomes" id="UP000278627">
    <property type="component" value="Unassembled WGS sequence"/>
</dbReference>
<dbReference type="EMBL" id="UZAD01013727">
    <property type="protein sequence ID" value="VDN95703.1"/>
    <property type="molecule type" value="Genomic_DNA"/>
</dbReference>
<dbReference type="AlphaFoldDB" id="A0A0N4TZX0"/>
<proteinExistence type="predicted"/>
<organism evidence="5">
    <name type="scientific">Brugia pahangi</name>
    <name type="common">Filarial nematode worm</name>
    <dbReference type="NCBI Taxonomy" id="6280"/>
    <lineage>
        <taxon>Eukaryota</taxon>
        <taxon>Metazoa</taxon>
        <taxon>Ecdysozoa</taxon>
        <taxon>Nematoda</taxon>
        <taxon>Chromadorea</taxon>
        <taxon>Rhabditida</taxon>
        <taxon>Spirurina</taxon>
        <taxon>Spiruromorpha</taxon>
        <taxon>Filarioidea</taxon>
        <taxon>Onchocercidae</taxon>
        <taxon>Brugia</taxon>
    </lineage>
</organism>
<evidence type="ECO:0000313" key="1">
    <source>
        <dbReference type="EMBL" id="VDN83075.1"/>
    </source>
</evidence>
<keyword evidence="3" id="KW-1185">Reference proteome</keyword>
<name>A0A0N4TZX0_BRUPA</name>
<gene>
    <name evidence="2" type="ORF">BPAG_LOCUS14518</name>
    <name evidence="1" type="ORF">BPAG_LOCUS1889</name>
</gene>
<evidence type="ECO:0000313" key="4">
    <source>
        <dbReference type="WBParaSite" id="BPAG_0000190801-mRNA-1"/>
    </source>
</evidence>
<evidence type="ECO:0000313" key="3">
    <source>
        <dbReference type="Proteomes" id="UP000278627"/>
    </source>
</evidence>
<evidence type="ECO:0000313" key="2">
    <source>
        <dbReference type="EMBL" id="VDN95703.1"/>
    </source>
</evidence>
<accession>A0A0N4TZX0</accession>
<protein>
    <submittedName>
        <fullName evidence="1 4">Uncharacterized protein</fullName>
    </submittedName>
</protein>
<sequence length="88" mass="9763">MTRNREGLKGWKVLNRDAGSVRGNFPAEGQLEDNLSTSSLSSHVRAVHGTECHTNKRNSHSLDISLRHLAAHVRKAVLHTVNSITRDI</sequence>
<dbReference type="EMBL" id="UZAD01000194">
    <property type="protein sequence ID" value="VDN83075.1"/>
    <property type="molecule type" value="Genomic_DNA"/>
</dbReference>
<dbReference type="WBParaSite" id="BPAG_0000190801-mRNA-1">
    <property type="protein sequence ID" value="BPAG_0000190801-mRNA-1"/>
    <property type="gene ID" value="BPAG_0000190801"/>
</dbReference>
<reference evidence="4 5" key="1">
    <citation type="submission" date="2017-02" db="UniProtKB">
        <authorList>
            <consortium name="WormBaseParasite"/>
        </authorList>
    </citation>
    <scope>IDENTIFICATION</scope>
</reference>
<evidence type="ECO:0000313" key="5">
    <source>
        <dbReference type="WBParaSite" id="BPAG_0001459001-mRNA-1"/>
    </source>
</evidence>
<dbReference type="WBParaSite" id="BPAG_0001459001-mRNA-1">
    <property type="protein sequence ID" value="BPAG_0001459001-mRNA-1"/>
    <property type="gene ID" value="BPAG_0001459001"/>
</dbReference>